<name>A0A9P8LQS4_9EUKA</name>
<evidence type="ECO:0000313" key="2">
    <source>
        <dbReference type="Proteomes" id="UP000018208"/>
    </source>
</evidence>
<comment type="caution">
    <text evidence="1">The sequence shown here is derived from an EMBL/GenBank/DDBJ whole genome shotgun (WGS) entry which is preliminary data.</text>
</comment>
<dbReference type="AlphaFoldDB" id="A0A9P8LQS4"/>
<proteinExistence type="predicted"/>
<keyword evidence="2" id="KW-1185">Reference proteome</keyword>
<evidence type="ECO:0000313" key="1">
    <source>
        <dbReference type="EMBL" id="KAH0572476.1"/>
    </source>
</evidence>
<dbReference type="KEGG" id="ssao:94298610"/>
<dbReference type="Proteomes" id="UP000018208">
    <property type="component" value="Unassembled WGS sequence"/>
</dbReference>
<dbReference type="GeneID" id="94298610"/>
<protein>
    <submittedName>
        <fullName evidence="1">Uncharacterized protein</fullName>
    </submittedName>
</protein>
<dbReference type="RefSeq" id="XP_067763249.1">
    <property type="nucleotide sequence ID" value="XM_067908428.1"/>
</dbReference>
<gene>
    <name evidence="1" type="ORF">SS50377_24587</name>
</gene>
<reference evidence="1 2" key="1">
    <citation type="journal article" date="2014" name="PLoS Genet.">
        <title>The Genome of Spironucleus salmonicida Highlights a Fish Pathogen Adapted to Fluctuating Environments.</title>
        <authorList>
            <person name="Xu F."/>
            <person name="Jerlstrom-Hultqvist J."/>
            <person name="Einarsson E."/>
            <person name="Astvaldsson A."/>
            <person name="Svard S.G."/>
            <person name="Andersson J.O."/>
        </authorList>
    </citation>
    <scope>NUCLEOTIDE SEQUENCE [LARGE SCALE GENOMIC DNA]</scope>
    <source>
        <strain evidence="1 2">ATCC 50377</strain>
    </source>
</reference>
<dbReference type="EMBL" id="AUWU02000005">
    <property type="protein sequence ID" value="KAH0572476.1"/>
    <property type="molecule type" value="Genomic_DNA"/>
</dbReference>
<organism evidence="1 2">
    <name type="scientific">Spironucleus salmonicida</name>
    <dbReference type="NCBI Taxonomy" id="348837"/>
    <lineage>
        <taxon>Eukaryota</taxon>
        <taxon>Metamonada</taxon>
        <taxon>Diplomonadida</taxon>
        <taxon>Hexamitidae</taxon>
        <taxon>Hexamitinae</taxon>
        <taxon>Spironucleus</taxon>
    </lineage>
</organism>
<accession>A0A9P8LQS4</accession>
<sequence>MNRYYASSVYNDMVYIGTFNITNQNFIQVYRINLITSSLKLIQQVKINLPVIQIRAFNNFVFISTDCIKLYDNKLVLIKEYFSDNLFPILDFSVVFTNTNYYELCALSHGQILIANESHQSYLKVIRQNWCAFHPFSISNSSKYYLLFYTTEQDVQLIFLNEFGQNFKTDKIQLQGRFIQLERVEKIRIDEAYCLYCLTSEGLFYLEIKVIRNLPQVEIINMNFPIINQLNGFVPTADAFLCITDSNFYEVIDDEVLIIQKQVEVNHVLNSLQYVSNHIILIGDDFLKLKKVNLQ</sequence>